<dbReference type="GO" id="GO:0008811">
    <property type="term" value="F:chloramphenicol O-acetyltransferase activity"/>
    <property type="evidence" value="ECO:0007669"/>
    <property type="project" value="InterPro"/>
</dbReference>
<dbReference type="STRING" id="1333662.LPB303_10290"/>
<dbReference type="Gene3D" id="3.30.559.10">
    <property type="entry name" value="Chloramphenicol acetyltransferase-like domain"/>
    <property type="match status" value="1"/>
</dbReference>
<keyword evidence="3" id="KW-1185">Reference proteome</keyword>
<proteinExistence type="predicted"/>
<name>A0A176TAJ8_9FLAO</name>
<dbReference type="SMART" id="SM01059">
    <property type="entry name" value="CAT"/>
    <property type="match status" value="1"/>
</dbReference>
<sequence length="208" mass="24105">MKYLDVDTWNRKQHYQHFLSLQDPFFGVTVNVDVTTIYKKSKAENISFFAMYLHACLIAINKIENFKYRIKEDKVLICDAIHASATIARKDHTFGFSFISFSEDFNEFNKNYLKEKERILNSTDLFPPINSDSCIYCSALPWFTFTSQKEPVSGVKNESIPKLSFGKIYAESDKIMMPVAISANHALVDGYHIGLFFEEYQKQLDKNT</sequence>
<dbReference type="InterPro" id="IPR023213">
    <property type="entry name" value="CAT-like_dom_sf"/>
</dbReference>
<dbReference type="SUPFAM" id="SSF52777">
    <property type="entry name" value="CoA-dependent acyltransferases"/>
    <property type="match status" value="1"/>
</dbReference>
<dbReference type="EMBL" id="LVWE01000037">
    <property type="protein sequence ID" value="OAD44864.1"/>
    <property type="molecule type" value="Genomic_DNA"/>
</dbReference>
<gene>
    <name evidence="2" type="ORF">LPB303_10290</name>
</gene>
<organism evidence="2 3">
    <name type="scientific">Polaribacter atrinae</name>
    <dbReference type="NCBI Taxonomy" id="1333662"/>
    <lineage>
        <taxon>Bacteria</taxon>
        <taxon>Pseudomonadati</taxon>
        <taxon>Bacteroidota</taxon>
        <taxon>Flavobacteriia</taxon>
        <taxon>Flavobacteriales</taxon>
        <taxon>Flavobacteriaceae</taxon>
    </lineage>
</organism>
<dbReference type="OrthoDB" id="9801766at2"/>
<feature type="active site" description="Proton acceptor" evidence="1">
    <location>
        <position position="185"/>
    </location>
</feature>
<keyword evidence="2" id="KW-0808">Transferase</keyword>
<evidence type="ECO:0000313" key="3">
    <source>
        <dbReference type="Proteomes" id="UP000076923"/>
    </source>
</evidence>
<reference evidence="2 3" key="1">
    <citation type="submission" date="2016-02" db="EMBL/GenBank/DDBJ databases">
        <title>Draft genome sequence of Polaribacter atrinae KACC17473.</title>
        <authorList>
            <person name="Shin S.-K."/>
            <person name="Yi H."/>
        </authorList>
    </citation>
    <scope>NUCLEOTIDE SEQUENCE [LARGE SCALE GENOMIC DNA]</scope>
    <source>
        <strain evidence="2 3">KACC 17473</strain>
    </source>
</reference>
<dbReference type="PANTHER" id="PTHR38474:SF1">
    <property type="entry name" value="SLR0299 PROTEIN"/>
    <property type="match status" value="1"/>
</dbReference>
<dbReference type="RefSeq" id="WP_068449947.1">
    <property type="nucleotide sequence ID" value="NZ_CP150660.1"/>
</dbReference>
<accession>A0A176TAJ8</accession>
<comment type="caution">
    <text evidence="2">The sequence shown here is derived from an EMBL/GenBank/DDBJ whole genome shotgun (WGS) entry which is preliminary data.</text>
</comment>
<protein>
    <submittedName>
        <fullName evidence="2">Chloramphenicol acetyltransferase</fullName>
    </submittedName>
</protein>
<dbReference type="Pfam" id="PF00302">
    <property type="entry name" value="CAT"/>
    <property type="match status" value="1"/>
</dbReference>
<evidence type="ECO:0000256" key="1">
    <source>
        <dbReference type="PIRSR" id="PIRSR000440-1"/>
    </source>
</evidence>
<evidence type="ECO:0000313" key="2">
    <source>
        <dbReference type="EMBL" id="OAD44864.1"/>
    </source>
</evidence>
<dbReference type="PIRSF" id="PIRSF000440">
    <property type="entry name" value="CAT"/>
    <property type="match status" value="1"/>
</dbReference>
<dbReference type="AlphaFoldDB" id="A0A176TAJ8"/>
<dbReference type="InterPro" id="IPR001707">
    <property type="entry name" value="Cmp_AcTrfase"/>
</dbReference>
<dbReference type="PANTHER" id="PTHR38474">
    <property type="entry name" value="SLR0299 PROTEIN"/>
    <property type="match status" value="1"/>
</dbReference>
<dbReference type="Proteomes" id="UP000076923">
    <property type="component" value="Unassembled WGS sequence"/>
</dbReference>